<evidence type="ECO:0000259" key="2">
    <source>
        <dbReference type="Pfam" id="PF23622"/>
    </source>
</evidence>
<feature type="domain" description="F-box" evidence="1">
    <location>
        <begin position="23"/>
        <end position="60"/>
    </location>
</feature>
<reference evidence="3" key="2">
    <citation type="submission" date="2018-05" db="EMBL/GenBank/DDBJ databases">
        <title>OmerRS3 (Oryza meridionalis Reference Sequence Version 3).</title>
        <authorList>
            <person name="Zhang J."/>
            <person name="Kudrna D."/>
            <person name="Lee S."/>
            <person name="Talag J."/>
            <person name="Welchert J."/>
            <person name="Wing R.A."/>
        </authorList>
    </citation>
    <scope>NUCLEOTIDE SEQUENCE [LARGE SCALE GENOMIC DNA]</scope>
    <source>
        <strain evidence="3">cv. OR44</strain>
    </source>
</reference>
<proteinExistence type="predicted"/>
<protein>
    <submittedName>
        <fullName evidence="3">Uncharacterized protein</fullName>
    </submittedName>
</protein>
<dbReference type="Proteomes" id="UP000008021">
    <property type="component" value="Chromosome 2"/>
</dbReference>
<dbReference type="Gene3D" id="3.80.10.10">
    <property type="entry name" value="Ribonuclease Inhibitor"/>
    <property type="match status" value="1"/>
</dbReference>
<dbReference type="InterPro" id="IPR055357">
    <property type="entry name" value="LRR_At1g61320_AtMIF1"/>
</dbReference>
<feature type="domain" description="At1g61320/AtMIF1 LRR" evidence="2">
    <location>
        <begin position="96"/>
        <end position="270"/>
    </location>
</feature>
<dbReference type="InterPro" id="IPR036047">
    <property type="entry name" value="F-box-like_dom_sf"/>
</dbReference>
<dbReference type="PANTHER" id="PTHR34709">
    <property type="entry name" value="OS10G0396666 PROTEIN"/>
    <property type="match status" value="1"/>
</dbReference>
<dbReference type="PANTHER" id="PTHR34709:SF79">
    <property type="entry name" value="F-BOX DOMAIN-CONTAINING PROTEIN"/>
    <property type="match status" value="1"/>
</dbReference>
<dbReference type="InterPro" id="IPR032675">
    <property type="entry name" value="LRR_dom_sf"/>
</dbReference>
<sequence length="506" mass="57817">MAVFTRSYPMDVDDELADDLDRISALPDDLLHVILSILGDATMVTRTAVLSRRWRRVWTHAQKLSFVDKDPKIRAKPGQFGGFVDLALAQRGDANIQSLSISMPTSDSATPEQINDCLRYAMQHTIKTFKLFSPYHSSNETDDDHPLTILELPSNARTTSIELRLSSFRLRLPVSPSARYEALTELNLRSMCFDEEEAGARTLGDFVSTCCPRLRKLEIWGLEKLTQLVLRIEALEELDVNYSSDLRKLDVNAPNLRVLGIKLFIISLPLINENSNKHLVVGIVAPMLEEIDMHIWADRLDMHIHDRTSVRRLRNLGLRMRGQYSCNTDYGLWLLKNCPNIEHLDIYLRHMFSMNGLIDLMDKGAPRLHKVRSMVVKTSYLWPEHRFVTCTAVAPDVSWPKIIPLFEDPNTLASHPNITMDFLHEASIIGFTGTDQEMYLVSFLFGCSTSITCMTILPESDDNDDPNRSQLLKIPFTGHGCWHFQRDKYTWKRTQYEGAQGKNCAY</sequence>
<accession>A0A0E0CL22</accession>
<dbReference type="Pfam" id="PF23622">
    <property type="entry name" value="LRR_At1g61320_AtMIF1"/>
    <property type="match status" value="1"/>
</dbReference>
<keyword evidence="4" id="KW-1185">Reference proteome</keyword>
<dbReference type="InterPro" id="IPR055312">
    <property type="entry name" value="FBL15-like"/>
</dbReference>
<evidence type="ECO:0000259" key="1">
    <source>
        <dbReference type="Pfam" id="PF00646"/>
    </source>
</evidence>
<dbReference type="AlphaFoldDB" id="A0A0E0CL22"/>
<evidence type="ECO:0000313" key="4">
    <source>
        <dbReference type="Proteomes" id="UP000008021"/>
    </source>
</evidence>
<dbReference type="SUPFAM" id="SSF52047">
    <property type="entry name" value="RNI-like"/>
    <property type="match status" value="1"/>
</dbReference>
<reference evidence="3" key="1">
    <citation type="submission" date="2015-04" db="UniProtKB">
        <authorList>
            <consortium name="EnsemblPlants"/>
        </authorList>
    </citation>
    <scope>IDENTIFICATION</scope>
</reference>
<organism evidence="3">
    <name type="scientific">Oryza meridionalis</name>
    <dbReference type="NCBI Taxonomy" id="40149"/>
    <lineage>
        <taxon>Eukaryota</taxon>
        <taxon>Viridiplantae</taxon>
        <taxon>Streptophyta</taxon>
        <taxon>Embryophyta</taxon>
        <taxon>Tracheophyta</taxon>
        <taxon>Spermatophyta</taxon>
        <taxon>Magnoliopsida</taxon>
        <taxon>Liliopsida</taxon>
        <taxon>Poales</taxon>
        <taxon>Poaceae</taxon>
        <taxon>BOP clade</taxon>
        <taxon>Oryzoideae</taxon>
        <taxon>Oryzeae</taxon>
        <taxon>Oryzinae</taxon>
        <taxon>Oryza</taxon>
    </lineage>
</organism>
<dbReference type="HOGENOM" id="CLU_017148_1_0_1"/>
<dbReference type="EnsemblPlants" id="OMERI02G18020.1">
    <property type="protein sequence ID" value="OMERI02G18020.1"/>
    <property type="gene ID" value="OMERI02G18020"/>
</dbReference>
<dbReference type="Gramene" id="OMERI02G18020.1">
    <property type="protein sequence ID" value="OMERI02G18020.1"/>
    <property type="gene ID" value="OMERI02G18020"/>
</dbReference>
<dbReference type="Pfam" id="PF00646">
    <property type="entry name" value="F-box"/>
    <property type="match status" value="1"/>
</dbReference>
<dbReference type="STRING" id="40149.A0A0E0CL22"/>
<evidence type="ECO:0000313" key="3">
    <source>
        <dbReference type="EnsemblPlants" id="OMERI02G18020.1"/>
    </source>
</evidence>
<dbReference type="InterPro" id="IPR001810">
    <property type="entry name" value="F-box_dom"/>
</dbReference>
<dbReference type="SUPFAM" id="SSF81383">
    <property type="entry name" value="F-box domain"/>
    <property type="match status" value="1"/>
</dbReference>
<name>A0A0E0CL22_9ORYZ</name>